<dbReference type="CDD" id="cd00090">
    <property type="entry name" value="HTH_ARSR"/>
    <property type="match status" value="1"/>
</dbReference>
<dbReference type="PANTHER" id="PTHR33154:SF33">
    <property type="entry name" value="TRANSCRIPTIONAL REPRESSOR SDPR"/>
    <property type="match status" value="1"/>
</dbReference>
<dbReference type="NCBIfam" id="NF033788">
    <property type="entry name" value="HTH_metalloreg"/>
    <property type="match status" value="1"/>
</dbReference>
<feature type="domain" description="HTH arsR-type" evidence="4">
    <location>
        <begin position="4"/>
        <end position="99"/>
    </location>
</feature>
<name>A0ABS4FTP2_9BACL</name>
<dbReference type="InterPro" id="IPR001845">
    <property type="entry name" value="HTH_ArsR_DNA-bd_dom"/>
</dbReference>
<dbReference type="PRINTS" id="PR00778">
    <property type="entry name" value="HTHARSR"/>
</dbReference>
<dbReference type="RefSeq" id="WP_210089552.1">
    <property type="nucleotide sequence ID" value="NZ_JAGGKG010000011.1"/>
</dbReference>
<evidence type="ECO:0000256" key="2">
    <source>
        <dbReference type="ARBA" id="ARBA00023125"/>
    </source>
</evidence>
<dbReference type="SUPFAM" id="SSF46785">
    <property type="entry name" value="Winged helix' DNA-binding domain"/>
    <property type="match status" value="1"/>
</dbReference>
<keyword evidence="1" id="KW-0805">Transcription regulation</keyword>
<evidence type="ECO:0000256" key="3">
    <source>
        <dbReference type="ARBA" id="ARBA00023163"/>
    </source>
</evidence>
<dbReference type="PROSITE" id="PS50987">
    <property type="entry name" value="HTH_ARSR_2"/>
    <property type="match status" value="1"/>
</dbReference>
<reference evidence="5 6" key="1">
    <citation type="submission" date="2021-03" db="EMBL/GenBank/DDBJ databases">
        <title>Genomic Encyclopedia of Type Strains, Phase IV (KMG-IV): sequencing the most valuable type-strain genomes for metagenomic binning, comparative biology and taxonomic classification.</title>
        <authorList>
            <person name="Goeker M."/>
        </authorList>
    </citation>
    <scope>NUCLEOTIDE SEQUENCE [LARGE SCALE GENOMIC DNA]</scope>
    <source>
        <strain evidence="5 6">DSM 14349</strain>
    </source>
</reference>
<dbReference type="InterPro" id="IPR036390">
    <property type="entry name" value="WH_DNA-bd_sf"/>
</dbReference>
<gene>
    <name evidence="5" type="ORF">J2Z32_002595</name>
</gene>
<proteinExistence type="predicted"/>
<evidence type="ECO:0000259" key="4">
    <source>
        <dbReference type="PROSITE" id="PS50987"/>
    </source>
</evidence>
<keyword evidence="2 5" id="KW-0238">DNA-binding</keyword>
<dbReference type="Gene3D" id="1.10.10.10">
    <property type="entry name" value="Winged helix-like DNA-binding domain superfamily/Winged helix DNA-binding domain"/>
    <property type="match status" value="1"/>
</dbReference>
<evidence type="ECO:0000256" key="1">
    <source>
        <dbReference type="ARBA" id="ARBA00023015"/>
    </source>
</evidence>
<sequence length="100" mass="11569">MAKEALEHFRKCIPVFQVLADTHRQDILLLLSKHDALTVGEITEQSVLSRPAVSHHLKLLREQDLVHMEKRGTERFYSLSLKPAVELLKQLTELLERDCI</sequence>
<dbReference type="InterPro" id="IPR011991">
    <property type="entry name" value="ArsR-like_HTH"/>
</dbReference>
<dbReference type="InterPro" id="IPR036388">
    <property type="entry name" value="WH-like_DNA-bd_sf"/>
</dbReference>
<dbReference type="EMBL" id="JAGGKG010000011">
    <property type="protein sequence ID" value="MBP1905947.1"/>
    <property type="molecule type" value="Genomic_DNA"/>
</dbReference>
<comment type="caution">
    <text evidence="5">The sequence shown here is derived from an EMBL/GenBank/DDBJ whole genome shotgun (WGS) entry which is preliminary data.</text>
</comment>
<dbReference type="Proteomes" id="UP001519272">
    <property type="component" value="Unassembled WGS sequence"/>
</dbReference>
<protein>
    <submittedName>
        <fullName evidence="5">DNA-binding transcriptional ArsR family regulator</fullName>
    </submittedName>
</protein>
<dbReference type="Pfam" id="PF01022">
    <property type="entry name" value="HTH_5"/>
    <property type="match status" value="1"/>
</dbReference>
<evidence type="ECO:0000313" key="6">
    <source>
        <dbReference type="Proteomes" id="UP001519272"/>
    </source>
</evidence>
<organism evidence="5 6">
    <name type="scientific">Paenibacillus turicensis</name>
    <dbReference type="NCBI Taxonomy" id="160487"/>
    <lineage>
        <taxon>Bacteria</taxon>
        <taxon>Bacillati</taxon>
        <taxon>Bacillota</taxon>
        <taxon>Bacilli</taxon>
        <taxon>Bacillales</taxon>
        <taxon>Paenibacillaceae</taxon>
        <taxon>Paenibacillus</taxon>
    </lineage>
</organism>
<evidence type="ECO:0000313" key="5">
    <source>
        <dbReference type="EMBL" id="MBP1905947.1"/>
    </source>
</evidence>
<keyword evidence="6" id="KW-1185">Reference proteome</keyword>
<dbReference type="InterPro" id="IPR051081">
    <property type="entry name" value="HTH_MetalResp_TranReg"/>
</dbReference>
<dbReference type="PANTHER" id="PTHR33154">
    <property type="entry name" value="TRANSCRIPTIONAL REGULATOR, ARSR FAMILY"/>
    <property type="match status" value="1"/>
</dbReference>
<accession>A0ABS4FTP2</accession>
<dbReference type="GO" id="GO:0003677">
    <property type="term" value="F:DNA binding"/>
    <property type="evidence" value="ECO:0007669"/>
    <property type="project" value="UniProtKB-KW"/>
</dbReference>
<keyword evidence="3" id="KW-0804">Transcription</keyword>
<dbReference type="SMART" id="SM00418">
    <property type="entry name" value="HTH_ARSR"/>
    <property type="match status" value="1"/>
</dbReference>